<feature type="binding site" evidence="9">
    <location>
        <position position="41"/>
    </location>
    <ligand>
        <name>substrate</name>
    </ligand>
</feature>
<evidence type="ECO:0000259" key="10">
    <source>
        <dbReference type="Pfam" id="PF01467"/>
    </source>
</evidence>
<evidence type="ECO:0000256" key="4">
    <source>
        <dbReference type="ARBA" id="ARBA00022741"/>
    </source>
</evidence>
<accession>A0AAE3YHK3</accession>
<dbReference type="RefSeq" id="WP_309852512.1">
    <property type="nucleotide sequence ID" value="NZ_BAAAIU010000004.1"/>
</dbReference>
<evidence type="ECO:0000313" key="12">
    <source>
        <dbReference type="Proteomes" id="UP001247307"/>
    </source>
</evidence>
<dbReference type="InterPro" id="IPR001980">
    <property type="entry name" value="PPAT"/>
</dbReference>
<dbReference type="InterPro" id="IPR004821">
    <property type="entry name" value="Cyt_trans-like"/>
</dbReference>
<dbReference type="CDD" id="cd02163">
    <property type="entry name" value="PPAT"/>
    <property type="match status" value="1"/>
</dbReference>
<feature type="domain" description="Cytidyltransferase-like" evidence="10">
    <location>
        <begin position="5"/>
        <end position="134"/>
    </location>
</feature>
<feature type="binding site" evidence="9">
    <location>
        <begin position="9"/>
        <end position="10"/>
    </location>
    <ligand>
        <name>ATP</name>
        <dbReference type="ChEBI" id="CHEBI:30616"/>
    </ligand>
</feature>
<dbReference type="AlphaFoldDB" id="A0AAE3YHK3"/>
<keyword evidence="5 9" id="KW-0067">ATP-binding</keyword>
<dbReference type="HAMAP" id="MF_00151">
    <property type="entry name" value="PPAT_bact"/>
    <property type="match status" value="1"/>
</dbReference>
<feature type="binding site" evidence="9">
    <location>
        <position position="9"/>
    </location>
    <ligand>
        <name>substrate</name>
    </ligand>
</feature>
<comment type="caution">
    <text evidence="11">The sequence shown here is derived from an EMBL/GenBank/DDBJ whole genome shotgun (WGS) entry which is preliminary data.</text>
</comment>
<keyword evidence="6 9" id="KW-0460">Magnesium</keyword>
<comment type="cofactor">
    <cofactor evidence="9">
        <name>Mg(2+)</name>
        <dbReference type="ChEBI" id="CHEBI:18420"/>
    </cofactor>
</comment>
<keyword evidence="1 9" id="KW-0963">Cytoplasm</keyword>
<dbReference type="InterPro" id="IPR014729">
    <property type="entry name" value="Rossmann-like_a/b/a_fold"/>
</dbReference>
<dbReference type="Gene3D" id="3.40.50.620">
    <property type="entry name" value="HUPs"/>
    <property type="match status" value="1"/>
</dbReference>
<evidence type="ECO:0000256" key="3">
    <source>
        <dbReference type="ARBA" id="ARBA00022695"/>
    </source>
</evidence>
<keyword evidence="7 9" id="KW-0173">Coenzyme A biosynthesis</keyword>
<reference evidence="11" key="1">
    <citation type="submission" date="2023-07" db="EMBL/GenBank/DDBJ databases">
        <title>Sequencing the genomes of 1000 actinobacteria strains.</title>
        <authorList>
            <person name="Klenk H.-P."/>
        </authorList>
    </citation>
    <scope>NUCLEOTIDE SEQUENCE</scope>
    <source>
        <strain evidence="11">DSM 13988</strain>
    </source>
</reference>
<evidence type="ECO:0000313" key="11">
    <source>
        <dbReference type="EMBL" id="MDR6892847.1"/>
    </source>
</evidence>
<gene>
    <name evidence="9" type="primary">coaD</name>
    <name evidence="11" type="ORF">J2S35_001787</name>
</gene>
<dbReference type="GO" id="GO:0004595">
    <property type="term" value="F:pantetheine-phosphate adenylyltransferase activity"/>
    <property type="evidence" value="ECO:0007669"/>
    <property type="project" value="UniProtKB-UniRule"/>
</dbReference>
<name>A0AAE3YHK3_9MICC</name>
<evidence type="ECO:0000256" key="9">
    <source>
        <dbReference type="HAMAP-Rule" id="MF_00151"/>
    </source>
</evidence>
<dbReference type="NCBIfam" id="TIGR00125">
    <property type="entry name" value="cyt_tran_rel"/>
    <property type="match status" value="1"/>
</dbReference>
<dbReference type="NCBIfam" id="TIGR01510">
    <property type="entry name" value="coaD_prev_kdtB"/>
    <property type="match status" value="1"/>
</dbReference>
<feature type="site" description="Transition state stabilizer" evidence="9">
    <location>
        <position position="17"/>
    </location>
</feature>
<evidence type="ECO:0000256" key="5">
    <source>
        <dbReference type="ARBA" id="ARBA00022840"/>
    </source>
</evidence>
<comment type="catalytic activity">
    <reaction evidence="8 9">
        <text>(R)-4'-phosphopantetheine + ATP + H(+) = 3'-dephospho-CoA + diphosphate</text>
        <dbReference type="Rhea" id="RHEA:19801"/>
        <dbReference type="ChEBI" id="CHEBI:15378"/>
        <dbReference type="ChEBI" id="CHEBI:30616"/>
        <dbReference type="ChEBI" id="CHEBI:33019"/>
        <dbReference type="ChEBI" id="CHEBI:57328"/>
        <dbReference type="ChEBI" id="CHEBI:61723"/>
        <dbReference type="EC" id="2.7.7.3"/>
    </reaction>
</comment>
<dbReference type="GO" id="GO:0005524">
    <property type="term" value="F:ATP binding"/>
    <property type="evidence" value="ECO:0007669"/>
    <property type="project" value="UniProtKB-KW"/>
</dbReference>
<keyword evidence="3 9" id="KW-0548">Nucleotidyltransferase</keyword>
<comment type="subunit">
    <text evidence="9">Homohexamer.</text>
</comment>
<feature type="binding site" evidence="9">
    <location>
        <position position="89"/>
    </location>
    <ligand>
        <name>substrate</name>
    </ligand>
</feature>
<sequence>MRRAVCPGSFDPLHSGHVEVITRAASLFDDVVVAVAANLSKKHLFTLEERLEMAEEVFRGLDGVSVMAMPPGTLLADFCHDAGAAAIVKGLRNGSDLDYEVPMAVTNRHLSGVETVFLPADPRHAHVSSTIVREVHLLGGDVSAMVPGVVGRRLTQRR</sequence>
<dbReference type="PANTHER" id="PTHR21342">
    <property type="entry name" value="PHOSPHOPANTETHEINE ADENYLYLTRANSFERASE"/>
    <property type="match status" value="1"/>
</dbReference>
<feature type="binding site" evidence="9">
    <location>
        <position position="17"/>
    </location>
    <ligand>
        <name>ATP</name>
        <dbReference type="ChEBI" id="CHEBI:30616"/>
    </ligand>
</feature>
<dbReference type="EC" id="2.7.7.3" evidence="9"/>
<dbReference type="PRINTS" id="PR01020">
    <property type="entry name" value="LPSBIOSNTHSS"/>
</dbReference>
<dbReference type="GO" id="GO:0015937">
    <property type="term" value="P:coenzyme A biosynthetic process"/>
    <property type="evidence" value="ECO:0007669"/>
    <property type="project" value="UniProtKB-UniRule"/>
</dbReference>
<dbReference type="Proteomes" id="UP001247307">
    <property type="component" value="Unassembled WGS sequence"/>
</dbReference>
<keyword evidence="12" id="KW-1185">Reference proteome</keyword>
<dbReference type="GO" id="GO:0005737">
    <property type="term" value="C:cytoplasm"/>
    <property type="evidence" value="ECO:0007669"/>
    <property type="project" value="UniProtKB-SubCell"/>
</dbReference>
<protein>
    <recommendedName>
        <fullName evidence="9">Phosphopantetheine adenylyltransferase</fullName>
        <ecNumber evidence="9">2.7.7.3</ecNumber>
    </recommendedName>
    <alternativeName>
        <fullName evidence="9">Dephospho-CoA pyrophosphorylase</fullName>
    </alternativeName>
    <alternativeName>
        <fullName evidence="9">Pantetheine-phosphate adenylyltransferase</fullName>
        <shortName evidence="9">PPAT</shortName>
    </alternativeName>
</protein>
<evidence type="ECO:0000256" key="2">
    <source>
        <dbReference type="ARBA" id="ARBA00022679"/>
    </source>
</evidence>
<dbReference type="EMBL" id="JAVDUI010000001">
    <property type="protein sequence ID" value="MDR6892847.1"/>
    <property type="molecule type" value="Genomic_DNA"/>
</dbReference>
<comment type="subcellular location">
    <subcellularLocation>
        <location evidence="9">Cytoplasm</location>
    </subcellularLocation>
</comment>
<evidence type="ECO:0000256" key="8">
    <source>
        <dbReference type="ARBA" id="ARBA00029346"/>
    </source>
</evidence>
<feature type="binding site" evidence="9">
    <location>
        <position position="100"/>
    </location>
    <ligand>
        <name>ATP</name>
        <dbReference type="ChEBI" id="CHEBI:30616"/>
    </ligand>
</feature>
<dbReference type="SUPFAM" id="SSF52374">
    <property type="entry name" value="Nucleotidylyl transferase"/>
    <property type="match status" value="1"/>
</dbReference>
<evidence type="ECO:0000256" key="7">
    <source>
        <dbReference type="ARBA" id="ARBA00022993"/>
    </source>
</evidence>
<organism evidence="11 12">
    <name type="scientific">Falsarthrobacter nasiphocae</name>
    <dbReference type="NCBI Taxonomy" id="189863"/>
    <lineage>
        <taxon>Bacteria</taxon>
        <taxon>Bacillati</taxon>
        <taxon>Actinomycetota</taxon>
        <taxon>Actinomycetes</taxon>
        <taxon>Micrococcales</taxon>
        <taxon>Micrococcaceae</taxon>
        <taxon>Falsarthrobacter</taxon>
    </lineage>
</organism>
<comment type="similarity">
    <text evidence="9">Belongs to the bacterial CoaD family.</text>
</comment>
<evidence type="ECO:0000256" key="1">
    <source>
        <dbReference type="ARBA" id="ARBA00022490"/>
    </source>
</evidence>
<keyword evidence="2 9" id="KW-0808">Transferase</keyword>
<keyword evidence="4 9" id="KW-0547">Nucleotide-binding</keyword>
<dbReference type="PANTHER" id="PTHR21342:SF1">
    <property type="entry name" value="PHOSPHOPANTETHEINE ADENYLYLTRANSFERASE"/>
    <property type="match status" value="1"/>
</dbReference>
<feature type="binding site" evidence="9">
    <location>
        <position position="75"/>
    </location>
    <ligand>
        <name>substrate</name>
    </ligand>
</feature>
<dbReference type="Pfam" id="PF01467">
    <property type="entry name" value="CTP_transf_like"/>
    <property type="match status" value="1"/>
</dbReference>
<evidence type="ECO:0000256" key="6">
    <source>
        <dbReference type="ARBA" id="ARBA00022842"/>
    </source>
</evidence>
<feature type="binding site" evidence="9">
    <location>
        <begin position="90"/>
        <end position="92"/>
    </location>
    <ligand>
        <name>ATP</name>
        <dbReference type="ChEBI" id="CHEBI:30616"/>
    </ligand>
</feature>
<proteinExistence type="inferred from homology"/>
<feature type="binding site" evidence="9">
    <location>
        <begin position="124"/>
        <end position="130"/>
    </location>
    <ligand>
        <name>ATP</name>
        <dbReference type="ChEBI" id="CHEBI:30616"/>
    </ligand>
</feature>
<comment type="pathway">
    <text evidence="9">Cofactor biosynthesis; coenzyme A biosynthesis; CoA from (R)-pantothenate: step 4/5.</text>
</comment>
<comment type="function">
    <text evidence="9">Reversibly transfers an adenylyl group from ATP to 4'-phosphopantetheine, yielding dephospho-CoA (dPCoA) and pyrophosphate.</text>
</comment>